<evidence type="ECO:0000259" key="8">
    <source>
        <dbReference type="Pfam" id="PF04049"/>
    </source>
</evidence>
<evidence type="ECO:0000256" key="6">
    <source>
        <dbReference type="ARBA" id="ARBA00023306"/>
    </source>
</evidence>
<dbReference type="Pfam" id="PF13181">
    <property type="entry name" value="TPR_8"/>
    <property type="match status" value="1"/>
</dbReference>
<dbReference type="GO" id="GO:0031145">
    <property type="term" value="P:anaphase-promoting complex-dependent catabolic process"/>
    <property type="evidence" value="ECO:0007669"/>
    <property type="project" value="TreeGrafter"/>
</dbReference>
<keyword evidence="5 7" id="KW-0802">TPR repeat</keyword>
<feature type="repeat" description="TPR" evidence="7">
    <location>
        <begin position="395"/>
        <end position="428"/>
    </location>
</feature>
<dbReference type="GO" id="GO:0005680">
    <property type="term" value="C:anaphase-promoting complex"/>
    <property type="evidence" value="ECO:0007669"/>
    <property type="project" value="InterPro"/>
</dbReference>
<dbReference type="AlphaFoldDB" id="A0A0F7SPK5"/>
<dbReference type="EMBL" id="LN483157">
    <property type="protein sequence ID" value="CED84122.1"/>
    <property type="molecule type" value="Genomic_DNA"/>
</dbReference>
<name>A0A0F7SPK5_PHARH</name>
<dbReference type="GO" id="GO:0016567">
    <property type="term" value="P:protein ubiquitination"/>
    <property type="evidence" value="ECO:0007669"/>
    <property type="project" value="TreeGrafter"/>
</dbReference>
<protein>
    <submittedName>
        <fullName evidence="9">Anaphase-promoting complex (APC), Cdc23 subunit</fullName>
    </submittedName>
</protein>
<dbReference type="InterPro" id="IPR011990">
    <property type="entry name" value="TPR-like_helical_dom_sf"/>
</dbReference>
<keyword evidence="6" id="KW-0131">Cell cycle</keyword>
<reference evidence="9" key="1">
    <citation type="submission" date="2014-08" db="EMBL/GenBank/DDBJ databases">
        <authorList>
            <person name="Sharma Rahul"/>
            <person name="Thines Marco"/>
        </authorList>
    </citation>
    <scope>NUCLEOTIDE SEQUENCE</scope>
</reference>
<evidence type="ECO:0000256" key="7">
    <source>
        <dbReference type="PROSITE-ProRule" id="PRU00339"/>
    </source>
</evidence>
<proteinExistence type="predicted"/>
<feature type="repeat" description="TPR" evidence="7">
    <location>
        <begin position="429"/>
        <end position="462"/>
    </location>
</feature>
<organism evidence="9">
    <name type="scientific">Phaffia rhodozyma</name>
    <name type="common">Yeast</name>
    <name type="synonym">Xanthophyllomyces dendrorhous</name>
    <dbReference type="NCBI Taxonomy" id="264483"/>
    <lineage>
        <taxon>Eukaryota</taxon>
        <taxon>Fungi</taxon>
        <taxon>Dikarya</taxon>
        <taxon>Basidiomycota</taxon>
        <taxon>Agaricomycotina</taxon>
        <taxon>Tremellomycetes</taxon>
        <taxon>Cystofilobasidiales</taxon>
        <taxon>Mrakiaceae</taxon>
        <taxon>Phaffia</taxon>
    </lineage>
</organism>
<evidence type="ECO:0000256" key="2">
    <source>
        <dbReference type="ARBA" id="ARBA00022737"/>
    </source>
</evidence>
<dbReference type="PANTHER" id="PTHR12558:SF10">
    <property type="entry name" value="CELL DIVISION CYCLE PROTEIN 23 HOMOLOG"/>
    <property type="match status" value="1"/>
</dbReference>
<keyword evidence="2" id="KW-0677">Repeat</keyword>
<keyword evidence="1" id="KW-0132">Cell division</keyword>
<dbReference type="Pfam" id="PF13176">
    <property type="entry name" value="TPR_7"/>
    <property type="match status" value="1"/>
</dbReference>
<feature type="domain" description="Cdc23" evidence="8">
    <location>
        <begin position="131"/>
        <end position="308"/>
    </location>
</feature>
<dbReference type="InterPro" id="IPR019734">
    <property type="entry name" value="TPR_rpt"/>
</dbReference>
<dbReference type="InterPro" id="IPR007192">
    <property type="entry name" value="APC8"/>
</dbReference>
<evidence type="ECO:0000256" key="5">
    <source>
        <dbReference type="ARBA" id="ARBA00022803"/>
    </source>
</evidence>
<dbReference type="PANTHER" id="PTHR12558">
    <property type="entry name" value="CELL DIVISION CYCLE 16,23,27"/>
    <property type="match status" value="1"/>
</dbReference>
<evidence type="ECO:0000313" key="9">
    <source>
        <dbReference type="EMBL" id="CED84122.1"/>
    </source>
</evidence>
<keyword evidence="4" id="KW-0833">Ubl conjugation pathway</keyword>
<feature type="repeat" description="TPR" evidence="7">
    <location>
        <begin position="463"/>
        <end position="496"/>
    </location>
</feature>
<sequence length="663" mass="75556">MDHNFCTQLRQSISELRQRGLTQASKFSAEQLNAIPLAHRLRLPANPIASSSSLASALPVFSTSTPSRPTVSDSRKGIRGRTSLSVLSPSEFIPTSVGGAFDGDGDVDFGLFPPHERPTELGSLNKGTFADPREEDIFELAHCYFEAKELDRCAFVLAGARSAKSEFLRLYATYLSADKRLQEGLPTVMTPEDDRHRLAPSFQPILDELKDADDPFLIYLKGLILFRIHRRIEAAEWFIESLKRYPFNWSCCLSLARCIDSEENLDQIIQILNEQQPHPFFDLLEIHTRIELHCATELVGHALDQLEQDVFSIGLTDEGRRNKKVWVWGESMRGMVAYQLRDFESAERTFDNMQALDPFRLDDIDIYSNMLYVIPKLTKLAQLAKTYASVDRNRAETCCLIGNFYSSRGDRPKAIQYFKRSLQLNRDYLPAWTLMGHEFVEMKNSHAAIEAYRRAVDVNPRDYRAWYGLGQTYELLDMPQYAIQYYNKATALRPYDPRMWTALAQVYENTNRPKEAIQCHERALLGNDPAISIPNTLLTLSNLHVSLGHLDEAAKVHRRLLAYGIAEGEEEGEAGEEVGRRRSASVGVLVQSWLFLAKYELAGIERKEEGVQEGSDEEGRREGNWGLAARYLENIIIHNVMERDEAERLLKQISDHQAQSYHV</sequence>
<dbReference type="SMART" id="SM00028">
    <property type="entry name" value="TPR"/>
    <property type="match status" value="6"/>
</dbReference>
<evidence type="ECO:0000256" key="4">
    <source>
        <dbReference type="ARBA" id="ARBA00022786"/>
    </source>
</evidence>
<dbReference type="Pfam" id="PF13432">
    <property type="entry name" value="TPR_16"/>
    <property type="match status" value="1"/>
</dbReference>
<accession>A0A0F7SPK5</accession>
<evidence type="ECO:0000256" key="3">
    <source>
        <dbReference type="ARBA" id="ARBA00022776"/>
    </source>
</evidence>
<keyword evidence="3" id="KW-0498">Mitosis</keyword>
<evidence type="ECO:0000256" key="1">
    <source>
        <dbReference type="ARBA" id="ARBA00022618"/>
    </source>
</evidence>
<dbReference type="GO" id="GO:0051301">
    <property type="term" value="P:cell division"/>
    <property type="evidence" value="ECO:0007669"/>
    <property type="project" value="UniProtKB-KW"/>
</dbReference>
<dbReference type="Pfam" id="PF04049">
    <property type="entry name" value="ANAPC8"/>
    <property type="match status" value="1"/>
</dbReference>
<dbReference type="GO" id="GO:0045842">
    <property type="term" value="P:positive regulation of mitotic metaphase/anaphase transition"/>
    <property type="evidence" value="ECO:0007669"/>
    <property type="project" value="TreeGrafter"/>
</dbReference>
<dbReference type="Gene3D" id="1.25.40.10">
    <property type="entry name" value="Tetratricopeptide repeat domain"/>
    <property type="match status" value="2"/>
</dbReference>
<dbReference type="SUPFAM" id="SSF48452">
    <property type="entry name" value="TPR-like"/>
    <property type="match status" value="2"/>
</dbReference>
<dbReference type="PROSITE" id="PS50005">
    <property type="entry name" value="TPR"/>
    <property type="match status" value="3"/>
</dbReference>